<dbReference type="Gene3D" id="1.10.1740.10">
    <property type="match status" value="1"/>
</dbReference>
<comment type="similarity">
    <text evidence="1">Belongs to the sigma-70 factor family. ECF subfamily.</text>
</comment>
<keyword evidence="8" id="KW-1185">Reference proteome</keyword>
<dbReference type="EMBL" id="JAMJEV010000018">
    <property type="protein sequence ID" value="MDO0824938.1"/>
    <property type="molecule type" value="Genomic_DNA"/>
</dbReference>
<dbReference type="Proteomes" id="UP001176021">
    <property type="component" value="Unassembled WGS sequence"/>
</dbReference>
<evidence type="ECO:0000259" key="6">
    <source>
        <dbReference type="Pfam" id="PF08281"/>
    </source>
</evidence>
<keyword evidence="3" id="KW-0731">Sigma factor</keyword>
<comment type="caution">
    <text evidence="7">The sequence shown here is derived from an EMBL/GenBank/DDBJ whole genome shotgun (WGS) entry which is preliminary data.</text>
</comment>
<accession>A0ABT8QUA2</accession>
<evidence type="ECO:0000256" key="3">
    <source>
        <dbReference type="ARBA" id="ARBA00023082"/>
    </source>
</evidence>
<evidence type="ECO:0000313" key="8">
    <source>
        <dbReference type="Proteomes" id="UP001176021"/>
    </source>
</evidence>
<feature type="domain" description="RNA polymerase sigma factor 70 region 4 type 2" evidence="6">
    <location>
        <begin position="115"/>
        <end position="164"/>
    </location>
</feature>
<organism evidence="7 8">
    <name type="scientific">Desulfosporosinus nitroreducens</name>
    <dbReference type="NCBI Taxonomy" id="2018668"/>
    <lineage>
        <taxon>Bacteria</taxon>
        <taxon>Bacillati</taxon>
        <taxon>Bacillota</taxon>
        <taxon>Clostridia</taxon>
        <taxon>Eubacteriales</taxon>
        <taxon>Desulfitobacteriaceae</taxon>
        <taxon>Desulfosporosinus</taxon>
    </lineage>
</organism>
<dbReference type="Pfam" id="PF04542">
    <property type="entry name" value="Sigma70_r2"/>
    <property type="match status" value="1"/>
</dbReference>
<dbReference type="PANTHER" id="PTHR43133:SF51">
    <property type="entry name" value="RNA POLYMERASE SIGMA FACTOR"/>
    <property type="match status" value="1"/>
</dbReference>
<protein>
    <submittedName>
        <fullName evidence="7">RNA polymerase sigma factor</fullName>
    </submittedName>
</protein>
<dbReference type="CDD" id="cd06171">
    <property type="entry name" value="Sigma70_r4"/>
    <property type="match status" value="1"/>
</dbReference>
<keyword evidence="4" id="KW-0804">Transcription</keyword>
<proteinExistence type="inferred from homology"/>
<dbReference type="Pfam" id="PF08281">
    <property type="entry name" value="Sigma70_r4_2"/>
    <property type="match status" value="1"/>
</dbReference>
<keyword evidence="2" id="KW-0805">Transcription regulation</keyword>
<dbReference type="Gene3D" id="1.10.10.10">
    <property type="entry name" value="Winged helix-like DNA-binding domain superfamily/Winged helix DNA-binding domain"/>
    <property type="match status" value="1"/>
</dbReference>
<dbReference type="InterPro" id="IPR036388">
    <property type="entry name" value="WH-like_DNA-bd_sf"/>
</dbReference>
<dbReference type="SUPFAM" id="SSF88659">
    <property type="entry name" value="Sigma3 and sigma4 domains of RNA polymerase sigma factors"/>
    <property type="match status" value="1"/>
</dbReference>
<gene>
    <name evidence="7" type="ORF">M8H41_19070</name>
</gene>
<feature type="domain" description="RNA polymerase sigma-70 region 2" evidence="5">
    <location>
        <begin position="21"/>
        <end position="85"/>
    </location>
</feature>
<dbReference type="InterPro" id="IPR039425">
    <property type="entry name" value="RNA_pol_sigma-70-like"/>
</dbReference>
<evidence type="ECO:0000259" key="5">
    <source>
        <dbReference type="Pfam" id="PF04542"/>
    </source>
</evidence>
<name>A0ABT8QUA2_9FIRM</name>
<evidence type="ECO:0000256" key="1">
    <source>
        <dbReference type="ARBA" id="ARBA00010641"/>
    </source>
</evidence>
<evidence type="ECO:0000313" key="7">
    <source>
        <dbReference type="EMBL" id="MDO0824938.1"/>
    </source>
</evidence>
<dbReference type="InterPro" id="IPR007627">
    <property type="entry name" value="RNA_pol_sigma70_r2"/>
</dbReference>
<dbReference type="RefSeq" id="WP_302049673.1">
    <property type="nucleotide sequence ID" value="NZ_JAMJEV010000018.1"/>
</dbReference>
<dbReference type="PANTHER" id="PTHR43133">
    <property type="entry name" value="RNA POLYMERASE ECF-TYPE SIGMA FACTO"/>
    <property type="match status" value="1"/>
</dbReference>
<sequence>MEVLIKKAQKGDEEAFIQALTSYMPVMYKVARTRLSTEEDIGDAIQETILSSFKNLQSLKNCSYFKTWLIKILINKCNDIIKQNSKVICIGSYEEADLLTEVVSIGNIEGDMDFNRILMGLNSDYRTVIVLYYVNGFNTREISQILNEKEGTIKSRLSRARAQLKSSYTELLEVK</sequence>
<evidence type="ECO:0000256" key="2">
    <source>
        <dbReference type="ARBA" id="ARBA00023015"/>
    </source>
</evidence>
<reference evidence="7" key="1">
    <citation type="submission" date="2022-05" db="EMBL/GenBank/DDBJ databases">
        <title>Expanded diversity of anoxic marine methylotrophy in a Black Sea sulfate reducing microorganism.</title>
        <authorList>
            <person name="Fischer P.Q."/>
            <person name="Stams A.J.M."/>
            <person name="Villanueva L."/>
            <person name="Sousa D.Z."/>
        </authorList>
    </citation>
    <scope>NUCLEOTIDE SEQUENCE</scope>
    <source>
        <strain evidence="7">P130</strain>
    </source>
</reference>
<dbReference type="InterPro" id="IPR013325">
    <property type="entry name" value="RNA_pol_sigma_r2"/>
</dbReference>
<dbReference type="InterPro" id="IPR014284">
    <property type="entry name" value="RNA_pol_sigma-70_dom"/>
</dbReference>
<dbReference type="SUPFAM" id="SSF88946">
    <property type="entry name" value="Sigma2 domain of RNA polymerase sigma factors"/>
    <property type="match status" value="1"/>
</dbReference>
<dbReference type="InterPro" id="IPR013324">
    <property type="entry name" value="RNA_pol_sigma_r3/r4-like"/>
</dbReference>
<evidence type="ECO:0000256" key="4">
    <source>
        <dbReference type="ARBA" id="ARBA00023163"/>
    </source>
</evidence>
<dbReference type="InterPro" id="IPR013249">
    <property type="entry name" value="RNA_pol_sigma70_r4_t2"/>
</dbReference>
<dbReference type="NCBIfam" id="TIGR02937">
    <property type="entry name" value="sigma70-ECF"/>
    <property type="match status" value="1"/>
</dbReference>